<dbReference type="Gene3D" id="1.20.120.1760">
    <property type="match status" value="1"/>
</dbReference>
<comment type="similarity">
    <text evidence="2">Belongs to the CDP-alcohol phosphatidyltransferase class-I family.</text>
</comment>
<reference evidence="5" key="1">
    <citation type="submission" date="2021-01" db="EMBL/GenBank/DDBJ databases">
        <title>Whole genome shotgun sequence of Sphaerisporangium rufum NBRC 109079.</title>
        <authorList>
            <person name="Komaki H."/>
            <person name="Tamura T."/>
        </authorList>
    </citation>
    <scope>NUCLEOTIDE SEQUENCE</scope>
    <source>
        <strain evidence="5">NBRC 109079</strain>
    </source>
</reference>
<evidence type="ECO:0000256" key="3">
    <source>
        <dbReference type="SAM" id="MobiDB-lite"/>
    </source>
</evidence>
<feature type="compositionally biased region" description="Pro residues" evidence="3">
    <location>
        <begin position="178"/>
        <end position="190"/>
    </location>
</feature>
<feature type="region of interest" description="Disordered" evidence="3">
    <location>
        <begin position="368"/>
        <end position="394"/>
    </location>
</feature>
<evidence type="ECO:0000256" key="2">
    <source>
        <dbReference type="RuleBase" id="RU003750"/>
    </source>
</evidence>
<keyword evidence="6" id="KW-1185">Reference proteome</keyword>
<dbReference type="PROSITE" id="PS00379">
    <property type="entry name" value="CDP_ALCOHOL_P_TRANSF"/>
    <property type="match status" value="1"/>
</dbReference>
<organism evidence="5 6">
    <name type="scientific">Sphaerisporangium rufum</name>
    <dbReference type="NCBI Taxonomy" id="1381558"/>
    <lineage>
        <taxon>Bacteria</taxon>
        <taxon>Bacillati</taxon>
        <taxon>Actinomycetota</taxon>
        <taxon>Actinomycetes</taxon>
        <taxon>Streptosporangiales</taxon>
        <taxon>Streptosporangiaceae</taxon>
        <taxon>Sphaerisporangium</taxon>
    </lineage>
</organism>
<protein>
    <recommendedName>
        <fullName evidence="7">CDP-alcohol phosphatidyltransferase</fullName>
    </recommendedName>
</protein>
<sequence length="394" mass="42164">MVDPVACRVALFVANRTEITPNALTRLSLVLGIGAAACFAFGHLVAGALTFYVSFLVDCVDGKIARLKGTGTPFGLWLDFVGDRIREVCCAAGLAYGQYTATGRVAFILLGAGIAVLDLFRYVNGPQMKKVRQAVKARRKAARRQELDDVRDAMAVESLARAPGQVVAWASAGDPPDEPPPPYQPPPPYDPPDYSAAVYELPDYSAAAYELPGYDATAGRGGPGPYDWAADTGGGHPDPEPGLAPDGGPVVPRQAGAPLDAMIATRPFARVPRHDPPEFAPPARYRPPPPRPPEPDPRPGARRLVQEYLARHRVRSHLMSGIEFHAAVFVVAPLLGPAALIPVTIGAGALLVANETYLVYRMWQATRAPGAPDRAGEPAREEPQVRTDPFYTEV</sequence>
<evidence type="ECO:0000256" key="1">
    <source>
        <dbReference type="ARBA" id="ARBA00022679"/>
    </source>
</evidence>
<accession>A0A919QZF5</accession>
<feature type="region of interest" description="Disordered" evidence="3">
    <location>
        <begin position="169"/>
        <end position="190"/>
    </location>
</feature>
<keyword evidence="4" id="KW-0472">Membrane</keyword>
<feature type="compositionally biased region" description="Basic and acidic residues" evidence="3">
    <location>
        <begin position="374"/>
        <end position="385"/>
    </location>
</feature>
<comment type="caution">
    <text evidence="5">The sequence shown here is derived from an EMBL/GenBank/DDBJ whole genome shotgun (WGS) entry which is preliminary data.</text>
</comment>
<feature type="region of interest" description="Disordered" evidence="3">
    <location>
        <begin position="222"/>
        <end position="248"/>
    </location>
</feature>
<keyword evidence="4" id="KW-1133">Transmembrane helix</keyword>
<dbReference type="InterPro" id="IPR000462">
    <property type="entry name" value="CDP-OH_P_trans"/>
</dbReference>
<dbReference type="InterPro" id="IPR048254">
    <property type="entry name" value="CDP_ALCOHOL_P_TRANSF_CS"/>
</dbReference>
<feature type="region of interest" description="Disordered" evidence="3">
    <location>
        <begin position="270"/>
        <end position="300"/>
    </location>
</feature>
<dbReference type="Proteomes" id="UP000655287">
    <property type="component" value="Unassembled WGS sequence"/>
</dbReference>
<evidence type="ECO:0000313" key="5">
    <source>
        <dbReference type="EMBL" id="GII75601.1"/>
    </source>
</evidence>
<name>A0A919QZF5_9ACTN</name>
<keyword evidence="4" id="KW-0812">Transmembrane</keyword>
<dbReference type="GO" id="GO:0016020">
    <property type="term" value="C:membrane"/>
    <property type="evidence" value="ECO:0007669"/>
    <property type="project" value="InterPro"/>
</dbReference>
<dbReference type="GO" id="GO:0008654">
    <property type="term" value="P:phospholipid biosynthetic process"/>
    <property type="evidence" value="ECO:0007669"/>
    <property type="project" value="InterPro"/>
</dbReference>
<keyword evidence="1 2" id="KW-0808">Transferase</keyword>
<evidence type="ECO:0000256" key="4">
    <source>
        <dbReference type="SAM" id="Phobius"/>
    </source>
</evidence>
<dbReference type="Pfam" id="PF01066">
    <property type="entry name" value="CDP-OH_P_transf"/>
    <property type="match status" value="1"/>
</dbReference>
<gene>
    <name evidence="5" type="ORF">Sru01_05830</name>
</gene>
<dbReference type="AlphaFoldDB" id="A0A919QZF5"/>
<dbReference type="InterPro" id="IPR043130">
    <property type="entry name" value="CDP-OH_PTrfase_TM_dom"/>
</dbReference>
<evidence type="ECO:0000313" key="6">
    <source>
        <dbReference type="Proteomes" id="UP000655287"/>
    </source>
</evidence>
<evidence type="ECO:0008006" key="7">
    <source>
        <dbReference type="Google" id="ProtNLM"/>
    </source>
</evidence>
<dbReference type="GO" id="GO:0016780">
    <property type="term" value="F:phosphotransferase activity, for other substituted phosphate groups"/>
    <property type="evidence" value="ECO:0007669"/>
    <property type="project" value="InterPro"/>
</dbReference>
<feature type="compositionally biased region" description="Pro residues" evidence="3">
    <location>
        <begin position="278"/>
        <end position="292"/>
    </location>
</feature>
<dbReference type="EMBL" id="BOOU01000007">
    <property type="protein sequence ID" value="GII75601.1"/>
    <property type="molecule type" value="Genomic_DNA"/>
</dbReference>
<feature type="transmembrane region" description="Helical" evidence="4">
    <location>
        <begin position="105"/>
        <end position="123"/>
    </location>
</feature>
<proteinExistence type="inferred from homology"/>
<feature type="transmembrane region" description="Helical" evidence="4">
    <location>
        <begin position="29"/>
        <end position="53"/>
    </location>
</feature>